<reference evidence="2" key="1">
    <citation type="submission" date="2023-06" db="EMBL/GenBank/DDBJ databases">
        <authorList>
            <consortium name="Lawrence Berkeley National Laboratory"/>
            <person name="Ahrendt S."/>
            <person name="Sahu N."/>
            <person name="Indic B."/>
            <person name="Wong-Bajracharya J."/>
            <person name="Merenyi Z."/>
            <person name="Ke H.-M."/>
            <person name="Monk M."/>
            <person name="Kocsube S."/>
            <person name="Drula E."/>
            <person name="Lipzen A."/>
            <person name="Balint B."/>
            <person name="Henrissat B."/>
            <person name="Andreopoulos B."/>
            <person name="Martin F.M."/>
            <person name="Harder C.B."/>
            <person name="Rigling D."/>
            <person name="Ford K.L."/>
            <person name="Foster G.D."/>
            <person name="Pangilinan J."/>
            <person name="Papanicolaou A."/>
            <person name="Barry K."/>
            <person name="LaButti K."/>
            <person name="Viragh M."/>
            <person name="Koriabine M."/>
            <person name="Yan M."/>
            <person name="Riley R."/>
            <person name="Champramary S."/>
            <person name="Plett K.L."/>
            <person name="Tsai I.J."/>
            <person name="Slot J."/>
            <person name="Sipos G."/>
            <person name="Plett J."/>
            <person name="Nagy L.G."/>
            <person name="Grigoriev I.V."/>
        </authorList>
    </citation>
    <scope>NUCLEOTIDE SEQUENCE</scope>
    <source>
        <strain evidence="2">HWK02</strain>
    </source>
</reference>
<dbReference type="Pfam" id="PF06985">
    <property type="entry name" value="HET"/>
    <property type="match status" value="1"/>
</dbReference>
<dbReference type="Proteomes" id="UP001175228">
    <property type="component" value="Unassembled WGS sequence"/>
</dbReference>
<dbReference type="PANTHER" id="PTHR33112">
    <property type="entry name" value="DOMAIN PROTEIN, PUTATIVE-RELATED"/>
    <property type="match status" value="1"/>
</dbReference>
<name>A0AA39UAC7_9AGAR</name>
<accession>A0AA39UAC7</accession>
<protein>
    <submittedName>
        <fullName evidence="2">Heterokaryon incompatibility protein-domain-containing protein</fullName>
    </submittedName>
</protein>
<keyword evidence="3" id="KW-1185">Reference proteome</keyword>
<dbReference type="PANTHER" id="PTHR33112:SF16">
    <property type="entry name" value="HETEROKARYON INCOMPATIBILITY DOMAIN-CONTAINING PROTEIN"/>
    <property type="match status" value="1"/>
</dbReference>
<dbReference type="AlphaFoldDB" id="A0AA39UAC7"/>
<feature type="domain" description="Heterokaryon incompatibility" evidence="1">
    <location>
        <begin position="234"/>
        <end position="378"/>
    </location>
</feature>
<proteinExistence type="predicted"/>
<sequence length="689" mass="78469">MSQQSKSRKIALPKKYRAVGHPPPDIETLICKTCWGSPFWWNNNWTNMSTSKHARSSSFLLTTPAWAKMQQSIKSVQCAWCSLMSKAILEDPVRKAPPQDGSRFQIRVRLSQYFEFEDGSVIKRPADRKTSLYLNVESKERRKRSQYKDLPVQEYIVHSTQGDPASKFLPQVKLLPDVNSTVAHGLIRERTDRCFHHAQCPPPRPALLPTRTIDCEDPEHPRLFVNRQCIEDKYVALSYVWGCAQPHCTTGQNLESYMKGIPLEYIPKTIMDAIAVTRDLGFRYLWVDAFCIIQDSKDDKAREIRQIRRIFSDAYLTIIAACADTVNDGFLHERHPPIPTPITLPFRCPDGAIGTMQLRSPFDPPGHPVDERAWCLEEHLLSPRKVIYTAHTLRYACEKSNENLGSDSNLFQDNSDMLSLSRPIYPDVLATSNSGSKVDLADVTFLWKMILSNYTRRLLTKSRDRLNALAGVAEEFQVLWPDSRYIAGLWAHQLPGCLLWQNVGGAQCYCRPNRNCAPSWCWASTDGEVDVNIYDFSTDEILCTIIQCDAVVAHKENPYGDVKGGTLVLEAVLISAIWDTESNTLSDAALCMPTESSQSPEWHRFEDRFDLIPDTLETVSRETCRVQLVMIKLVYDVLQGLVLVPTDQSSMEQNVFPTFRRVGFFDYGFRTKSPDIARLSCARQRIKII</sequence>
<evidence type="ECO:0000313" key="2">
    <source>
        <dbReference type="EMBL" id="KAK0481977.1"/>
    </source>
</evidence>
<dbReference type="InterPro" id="IPR010730">
    <property type="entry name" value="HET"/>
</dbReference>
<dbReference type="EMBL" id="JAUEPU010000069">
    <property type="protein sequence ID" value="KAK0481977.1"/>
    <property type="molecule type" value="Genomic_DNA"/>
</dbReference>
<organism evidence="2 3">
    <name type="scientific">Armillaria luteobubalina</name>
    <dbReference type="NCBI Taxonomy" id="153913"/>
    <lineage>
        <taxon>Eukaryota</taxon>
        <taxon>Fungi</taxon>
        <taxon>Dikarya</taxon>
        <taxon>Basidiomycota</taxon>
        <taxon>Agaricomycotina</taxon>
        <taxon>Agaricomycetes</taxon>
        <taxon>Agaricomycetidae</taxon>
        <taxon>Agaricales</taxon>
        <taxon>Marasmiineae</taxon>
        <taxon>Physalacriaceae</taxon>
        <taxon>Armillaria</taxon>
    </lineage>
</organism>
<evidence type="ECO:0000259" key="1">
    <source>
        <dbReference type="Pfam" id="PF06985"/>
    </source>
</evidence>
<gene>
    <name evidence="2" type="ORF">EDD18DRAFT_1294412</name>
</gene>
<evidence type="ECO:0000313" key="3">
    <source>
        <dbReference type="Proteomes" id="UP001175228"/>
    </source>
</evidence>
<comment type="caution">
    <text evidence="2">The sequence shown here is derived from an EMBL/GenBank/DDBJ whole genome shotgun (WGS) entry which is preliminary data.</text>
</comment>